<proteinExistence type="predicted"/>
<dbReference type="AlphaFoldDB" id="A0A4R6IFM2"/>
<dbReference type="Gene3D" id="2.60.40.1120">
    <property type="entry name" value="Carboxypeptidase-like, regulatory domain"/>
    <property type="match status" value="1"/>
</dbReference>
<keyword evidence="4" id="KW-1185">Reference proteome</keyword>
<dbReference type="Pfam" id="PF14905">
    <property type="entry name" value="OMP_b-brl_3"/>
    <property type="match status" value="1"/>
</dbReference>
<organism evidence="3 4">
    <name type="scientific">Pedobacter duraquae</name>
    <dbReference type="NCBI Taxonomy" id="425511"/>
    <lineage>
        <taxon>Bacteria</taxon>
        <taxon>Pseudomonadati</taxon>
        <taxon>Bacteroidota</taxon>
        <taxon>Sphingobacteriia</taxon>
        <taxon>Sphingobacteriales</taxon>
        <taxon>Sphingobacteriaceae</taxon>
        <taxon>Pedobacter</taxon>
    </lineage>
</organism>
<sequence>MKKINLFIIINLLCLSAFAQQSRTIKGKVLNENHAPIANANVTVFSVTNHALFTLNTNEEGLFSFLSPGQKFYLSVSYIGYIPFRLDQFEGDSVIIALKSSSVKLEEVSISATKPFMEQQLDKMIVNVDGNTKAGINAVEILKKVPGLMIKNNEELMLEGKSVSVMIDGRPTRLSGANLMSLLEGTTSAGISQFEIIYNPSAKYDAAGSGGLINIKTIKREKPGYDANLSINGGHGWKFPTNSDAVGLNYKTGNTNFYGAYSIGLGKQYQEIQTNTYQKDLNQRLQDSSTYRSGYKSNNIRLGFDHSLNKSDALGVLITGYYNTRNPNYISETATYEGNQLKPAANTLSDNINTTTGRGLNLNLNYKHVIDVKKQQEITFDADAGISDYQNYNTNNILTVNTSPIDQHQAYFQDGLTKSGIYSFKGDYTKKLSKGLFETGFKLSNVKIENSFSSLFSSNTRQSEDVGSNDFMYEETILAAYANQRLAMGKFSMLFGLRGEETFTNGNSVTLNSAVERQYLNLFPNATIGLKLKNSSFSLSYSKRIGRPLYNELNPFVMVTSAFTTRSGNPDLRPSYANNLRLAFTLKSKFTIATSYSHSKNVITDLKTRDAQTQITNSLKTNLSSYRNLGLNASYSNKLFKVLQLNYGLGVSNSDYTFLYNAATENINQTTGYLSLGNNIEISPTLWAEVYFYGQSRVTYGNNVNLPFSTTSLSFGKKILQGKGNLNLSINDIFYTGTTRSEANYGNIVYNLKSKYDSRNIRLNFSYRFGNSKIDVRKRSVGSEEEQRRNQ</sequence>
<evidence type="ECO:0000256" key="1">
    <source>
        <dbReference type="SAM" id="SignalP"/>
    </source>
</evidence>
<name>A0A4R6IFM2_9SPHI</name>
<dbReference type="Pfam" id="PF13620">
    <property type="entry name" value="CarboxypepD_reg"/>
    <property type="match status" value="1"/>
</dbReference>
<feature type="chain" id="PRO_5020984813" evidence="1">
    <location>
        <begin position="20"/>
        <end position="791"/>
    </location>
</feature>
<reference evidence="3 4" key="1">
    <citation type="submission" date="2019-03" db="EMBL/GenBank/DDBJ databases">
        <title>Genomic Encyclopedia of Archaeal and Bacterial Type Strains, Phase II (KMG-II): from individual species to whole genera.</title>
        <authorList>
            <person name="Goeker M."/>
        </authorList>
    </citation>
    <scope>NUCLEOTIDE SEQUENCE [LARGE SCALE GENOMIC DNA]</scope>
    <source>
        <strain evidence="3 4">DSM 19034</strain>
    </source>
</reference>
<evidence type="ECO:0000313" key="4">
    <source>
        <dbReference type="Proteomes" id="UP000295499"/>
    </source>
</evidence>
<accession>A0A4R6IFM2</accession>
<keyword evidence="1" id="KW-0732">Signal</keyword>
<dbReference type="InterPro" id="IPR041700">
    <property type="entry name" value="OMP_b-brl_3"/>
</dbReference>
<dbReference type="InterPro" id="IPR008969">
    <property type="entry name" value="CarboxyPept-like_regulatory"/>
</dbReference>
<comment type="caution">
    <text evidence="3">The sequence shown here is derived from an EMBL/GenBank/DDBJ whole genome shotgun (WGS) entry which is preliminary data.</text>
</comment>
<dbReference type="OrthoDB" id="728339at2"/>
<dbReference type="RefSeq" id="WP_133557754.1">
    <property type="nucleotide sequence ID" value="NZ_SNWM01000004.1"/>
</dbReference>
<dbReference type="SUPFAM" id="SSF56935">
    <property type="entry name" value="Porins"/>
    <property type="match status" value="1"/>
</dbReference>
<dbReference type="Proteomes" id="UP000295499">
    <property type="component" value="Unassembled WGS sequence"/>
</dbReference>
<keyword evidence="3" id="KW-0675">Receptor</keyword>
<protein>
    <submittedName>
        <fullName evidence="3">Outer membrane receptor protein involved in Fe transport</fullName>
    </submittedName>
</protein>
<evidence type="ECO:0000313" key="3">
    <source>
        <dbReference type="EMBL" id="TDO20892.1"/>
    </source>
</evidence>
<feature type="signal peptide" evidence="1">
    <location>
        <begin position="1"/>
        <end position="19"/>
    </location>
</feature>
<evidence type="ECO:0000259" key="2">
    <source>
        <dbReference type="Pfam" id="PF14905"/>
    </source>
</evidence>
<feature type="domain" description="Outer membrane protein beta-barrel" evidence="2">
    <location>
        <begin position="373"/>
        <end position="767"/>
    </location>
</feature>
<dbReference type="EMBL" id="SNWM01000004">
    <property type="protein sequence ID" value="TDO20892.1"/>
    <property type="molecule type" value="Genomic_DNA"/>
</dbReference>
<gene>
    <name evidence="3" type="ORF">CLV32_3527</name>
</gene>
<dbReference type="SUPFAM" id="SSF49464">
    <property type="entry name" value="Carboxypeptidase regulatory domain-like"/>
    <property type="match status" value="1"/>
</dbReference>